<evidence type="ECO:0000256" key="1">
    <source>
        <dbReference type="ARBA" id="ARBA00022729"/>
    </source>
</evidence>
<protein>
    <recommendedName>
        <fullName evidence="2">Prolamin-like domain-containing protein</fullName>
    </recommendedName>
</protein>
<dbReference type="Proteomes" id="UP000290289">
    <property type="component" value="Chromosome 14"/>
</dbReference>
<dbReference type="Pfam" id="PF05617">
    <property type="entry name" value="Prolamin_like"/>
    <property type="match status" value="1"/>
</dbReference>
<dbReference type="PANTHER" id="PTHR31207:SF35">
    <property type="entry name" value="PROLAMIN-LIKE DOMAIN-CONTAINING PROTEIN"/>
    <property type="match status" value="1"/>
</dbReference>
<comment type="caution">
    <text evidence="3">The sequence shown here is derived from an EMBL/GenBank/DDBJ whole genome shotgun (WGS) entry which is preliminary data.</text>
</comment>
<feature type="domain" description="Prolamin-like" evidence="2">
    <location>
        <begin position="62"/>
        <end position="128"/>
    </location>
</feature>
<reference evidence="3 4" key="1">
    <citation type="submission" date="2018-10" db="EMBL/GenBank/DDBJ databases">
        <title>A high-quality apple genome assembly.</title>
        <authorList>
            <person name="Hu J."/>
        </authorList>
    </citation>
    <scope>NUCLEOTIDE SEQUENCE [LARGE SCALE GENOMIC DNA]</scope>
    <source>
        <strain evidence="4">cv. HFTH1</strain>
        <tissue evidence="3">Young leaf</tissue>
    </source>
</reference>
<organism evidence="3 4">
    <name type="scientific">Malus domestica</name>
    <name type="common">Apple</name>
    <name type="synonym">Pyrus malus</name>
    <dbReference type="NCBI Taxonomy" id="3750"/>
    <lineage>
        <taxon>Eukaryota</taxon>
        <taxon>Viridiplantae</taxon>
        <taxon>Streptophyta</taxon>
        <taxon>Embryophyta</taxon>
        <taxon>Tracheophyta</taxon>
        <taxon>Spermatophyta</taxon>
        <taxon>Magnoliopsida</taxon>
        <taxon>eudicotyledons</taxon>
        <taxon>Gunneridae</taxon>
        <taxon>Pentapetalae</taxon>
        <taxon>rosids</taxon>
        <taxon>fabids</taxon>
        <taxon>Rosales</taxon>
        <taxon>Rosaceae</taxon>
        <taxon>Amygdaloideae</taxon>
        <taxon>Maleae</taxon>
        <taxon>Malus</taxon>
    </lineage>
</organism>
<keyword evidence="1" id="KW-0732">Signal</keyword>
<dbReference type="PANTHER" id="PTHR31207">
    <property type="entry name" value="ECA1 GAMETOGENESIS FAMILY PROTEIN (DUF784)-RELATED-RELATED"/>
    <property type="match status" value="1"/>
</dbReference>
<evidence type="ECO:0000259" key="2">
    <source>
        <dbReference type="Pfam" id="PF05617"/>
    </source>
</evidence>
<dbReference type="AlphaFoldDB" id="A0A498I1W0"/>
<proteinExistence type="predicted"/>
<evidence type="ECO:0000313" key="3">
    <source>
        <dbReference type="EMBL" id="RXH77788.1"/>
    </source>
</evidence>
<evidence type="ECO:0000313" key="4">
    <source>
        <dbReference type="Proteomes" id="UP000290289"/>
    </source>
</evidence>
<gene>
    <name evidence="3" type="ORF">DVH24_039759</name>
</gene>
<accession>A0A498I1W0</accession>
<sequence length="137" mass="14977">MMAISFNSYPKDITTLFLVFAVTISPSVTTTVSLSPSELPFSPSASIASSIVFPRSCSIGFSEYCGTDIYGNMLFGDHPDLEPVCCLELITAGLKCHRALVKLALKLPLPNVNKRKALKLSREQWDSCLPYGDLLGW</sequence>
<keyword evidence="4" id="KW-1185">Reference proteome</keyword>
<dbReference type="InterPro" id="IPR008502">
    <property type="entry name" value="Prolamin-like"/>
</dbReference>
<name>A0A498I1W0_MALDO</name>
<dbReference type="InterPro" id="IPR040220">
    <property type="entry name" value="DD11"/>
</dbReference>
<dbReference type="EMBL" id="RDQH01000340">
    <property type="protein sequence ID" value="RXH77788.1"/>
    <property type="molecule type" value="Genomic_DNA"/>
</dbReference>